<proteinExistence type="predicted"/>
<dbReference type="GO" id="GO:0046983">
    <property type="term" value="F:protein dimerization activity"/>
    <property type="evidence" value="ECO:0007669"/>
    <property type="project" value="InterPro"/>
</dbReference>
<sequence length="297" mass="33331">MNAPSNAQGNKIEPTDHSPPQNTMPYTNYFDNPYLNEPAPDYSLNTFFDSDSFFDQALTSVEGVTDTSKAQETFGSTYSATNIPPRSNEQPMTQAFNSHPSQLGQYPFSFAINTRQLQPNEPDSFSPTSTTSQPSSLSGDAPQPLISPSLSPHMLKRESPSSPTSASESSTPKRPTRKRGRPKMDRSSTDNEIMTSPTTTKYQRSKRLPHNQVERKYREGLNSELERLRRSVPILRQSDEAGAIGQPKPSKAMILSSAIEYIQSIEKERDALIEENDRLRRERYEAPAQSNWDGMNF</sequence>
<dbReference type="Pfam" id="PF00010">
    <property type="entry name" value="HLH"/>
    <property type="match status" value="1"/>
</dbReference>
<feature type="compositionally biased region" description="Low complexity" evidence="1">
    <location>
        <begin position="160"/>
        <end position="173"/>
    </location>
</feature>
<dbReference type="SUPFAM" id="SSF47459">
    <property type="entry name" value="HLH, helix-loop-helix DNA-binding domain"/>
    <property type="match status" value="1"/>
</dbReference>
<feature type="region of interest" description="Disordered" evidence="1">
    <location>
        <begin position="117"/>
        <end position="213"/>
    </location>
</feature>
<dbReference type="InterPro" id="IPR011598">
    <property type="entry name" value="bHLH_dom"/>
</dbReference>
<dbReference type="PROSITE" id="PS50888">
    <property type="entry name" value="BHLH"/>
    <property type="match status" value="1"/>
</dbReference>
<protein>
    <recommendedName>
        <fullName evidence="2">BHLH domain-containing protein</fullName>
    </recommendedName>
</protein>
<feature type="region of interest" description="Disordered" evidence="1">
    <location>
        <begin position="1"/>
        <end position="28"/>
    </location>
</feature>
<name>A0A4Q4MA37_9PLEO</name>
<dbReference type="Gene3D" id="4.10.280.10">
    <property type="entry name" value="Helix-loop-helix DNA-binding domain"/>
    <property type="match status" value="1"/>
</dbReference>
<evidence type="ECO:0000256" key="1">
    <source>
        <dbReference type="SAM" id="MobiDB-lite"/>
    </source>
</evidence>
<dbReference type="InterPro" id="IPR052099">
    <property type="entry name" value="Regulatory_TF_Diverse"/>
</dbReference>
<dbReference type="EMBL" id="PDXA01000034">
    <property type="protein sequence ID" value="RYN45412.1"/>
    <property type="molecule type" value="Genomic_DNA"/>
</dbReference>
<dbReference type="InterPro" id="IPR036638">
    <property type="entry name" value="HLH_DNA-bd_sf"/>
</dbReference>
<evidence type="ECO:0000313" key="3">
    <source>
        <dbReference type="EMBL" id="RYN45412.1"/>
    </source>
</evidence>
<organism evidence="3 4">
    <name type="scientific">Alternaria tenuissima</name>
    <dbReference type="NCBI Taxonomy" id="119927"/>
    <lineage>
        <taxon>Eukaryota</taxon>
        <taxon>Fungi</taxon>
        <taxon>Dikarya</taxon>
        <taxon>Ascomycota</taxon>
        <taxon>Pezizomycotina</taxon>
        <taxon>Dothideomycetes</taxon>
        <taxon>Pleosporomycetidae</taxon>
        <taxon>Pleosporales</taxon>
        <taxon>Pleosporineae</taxon>
        <taxon>Pleosporaceae</taxon>
        <taxon>Alternaria</taxon>
        <taxon>Alternaria sect. Alternaria</taxon>
        <taxon>Alternaria alternata complex</taxon>
    </lineage>
</organism>
<gene>
    <name evidence="3" type="ORF">AA0114_g9014</name>
</gene>
<dbReference type="CDD" id="cd11395">
    <property type="entry name" value="bHLHzip_SREBP_like"/>
    <property type="match status" value="1"/>
</dbReference>
<accession>A0A4Q4MA37</accession>
<dbReference type="AlphaFoldDB" id="A0A4Q4MA37"/>
<dbReference type="SMART" id="SM00353">
    <property type="entry name" value="HLH"/>
    <property type="match status" value="1"/>
</dbReference>
<evidence type="ECO:0000313" key="4">
    <source>
        <dbReference type="Proteomes" id="UP000292402"/>
    </source>
</evidence>
<evidence type="ECO:0000259" key="2">
    <source>
        <dbReference type="PROSITE" id="PS50888"/>
    </source>
</evidence>
<feature type="region of interest" description="Disordered" evidence="1">
    <location>
        <begin position="72"/>
        <end position="105"/>
    </location>
</feature>
<feature type="compositionally biased region" description="Polar residues" evidence="1">
    <location>
        <begin position="18"/>
        <end position="28"/>
    </location>
</feature>
<feature type="domain" description="BHLH" evidence="2">
    <location>
        <begin position="205"/>
        <end position="265"/>
    </location>
</feature>
<dbReference type="Proteomes" id="UP000292402">
    <property type="component" value="Unassembled WGS sequence"/>
</dbReference>
<dbReference type="PANTHER" id="PTHR47336">
    <property type="entry name" value="TRANSCRIPTION FACTOR HMS1-RELATED"/>
    <property type="match status" value="1"/>
</dbReference>
<comment type="caution">
    <text evidence="3">The sequence shown here is derived from an EMBL/GenBank/DDBJ whole genome shotgun (WGS) entry which is preliminary data.</text>
</comment>
<feature type="compositionally biased region" description="Polar residues" evidence="1">
    <location>
        <begin position="72"/>
        <end position="104"/>
    </location>
</feature>
<dbReference type="PANTHER" id="PTHR47336:SF2">
    <property type="entry name" value="TRANSCRIPTION FACTOR HMS1-RELATED"/>
    <property type="match status" value="1"/>
</dbReference>
<feature type="compositionally biased region" description="Low complexity" evidence="1">
    <location>
        <begin position="122"/>
        <end position="138"/>
    </location>
</feature>
<feature type="compositionally biased region" description="Polar residues" evidence="1">
    <location>
        <begin position="190"/>
        <end position="202"/>
    </location>
</feature>
<reference evidence="4" key="1">
    <citation type="journal article" date="2019" name="bioRxiv">
        <title>Genomics, evolutionary history and diagnostics of the Alternaria alternata species group including apple and Asian pear pathotypes.</title>
        <authorList>
            <person name="Armitage A.D."/>
            <person name="Cockerton H.M."/>
            <person name="Sreenivasaprasad S."/>
            <person name="Woodhall J.W."/>
            <person name="Lane C.R."/>
            <person name="Harrison R.J."/>
            <person name="Clarkson J.P."/>
        </authorList>
    </citation>
    <scope>NUCLEOTIDE SEQUENCE [LARGE SCALE GENOMIC DNA]</scope>
    <source>
        <strain evidence="4">FERA 1082</strain>
    </source>
</reference>